<evidence type="ECO:0000256" key="1">
    <source>
        <dbReference type="SAM" id="MobiDB-lite"/>
    </source>
</evidence>
<proteinExistence type="predicted"/>
<feature type="compositionally biased region" description="Basic and acidic residues" evidence="1">
    <location>
        <begin position="1"/>
        <end position="11"/>
    </location>
</feature>
<reference evidence="2 3" key="1">
    <citation type="submission" date="2019-01" db="EMBL/GenBank/DDBJ databases">
        <title>Sequencing of cultivated peanut Arachis hypogaea provides insights into genome evolution and oil improvement.</title>
        <authorList>
            <person name="Chen X."/>
        </authorList>
    </citation>
    <scope>NUCLEOTIDE SEQUENCE [LARGE SCALE GENOMIC DNA]</scope>
    <source>
        <strain evidence="3">cv. Fuhuasheng</strain>
        <tissue evidence="2">Leaves</tissue>
    </source>
</reference>
<dbReference type="EMBL" id="SDMP01000016">
    <property type="protein sequence ID" value="RYR01675.1"/>
    <property type="molecule type" value="Genomic_DNA"/>
</dbReference>
<feature type="compositionally biased region" description="Polar residues" evidence="1">
    <location>
        <begin position="15"/>
        <end position="33"/>
    </location>
</feature>
<comment type="caution">
    <text evidence="2">The sequence shown here is derived from an EMBL/GenBank/DDBJ whole genome shotgun (WGS) entry which is preliminary data.</text>
</comment>
<evidence type="ECO:0000313" key="3">
    <source>
        <dbReference type="Proteomes" id="UP000289738"/>
    </source>
</evidence>
<sequence length="60" mass="6267">MINEGSAREGGEGYSVNSCSTSHSKTKRSSCGSQLGKEAKFGGPLISVFGKSSTFEPFMS</sequence>
<gene>
    <name evidence="2" type="ORF">Ahy_B06g080543</name>
</gene>
<feature type="region of interest" description="Disordered" evidence="1">
    <location>
        <begin position="1"/>
        <end position="33"/>
    </location>
</feature>
<organism evidence="2 3">
    <name type="scientific">Arachis hypogaea</name>
    <name type="common">Peanut</name>
    <dbReference type="NCBI Taxonomy" id="3818"/>
    <lineage>
        <taxon>Eukaryota</taxon>
        <taxon>Viridiplantae</taxon>
        <taxon>Streptophyta</taxon>
        <taxon>Embryophyta</taxon>
        <taxon>Tracheophyta</taxon>
        <taxon>Spermatophyta</taxon>
        <taxon>Magnoliopsida</taxon>
        <taxon>eudicotyledons</taxon>
        <taxon>Gunneridae</taxon>
        <taxon>Pentapetalae</taxon>
        <taxon>rosids</taxon>
        <taxon>fabids</taxon>
        <taxon>Fabales</taxon>
        <taxon>Fabaceae</taxon>
        <taxon>Papilionoideae</taxon>
        <taxon>50 kb inversion clade</taxon>
        <taxon>dalbergioids sensu lato</taxon>
        <taxon>Dalbergieae</taxon>
        <taxon>Pterocarpus clade</taxon>
        <taxon>Arachis</taxon>
    </lineage>
</organism>
<protein>
    <submittedName>
        <fullName evidence="2">Uncharacterized protein</fullName>
    </submittedName>
</protein>
<accession>A0A444YIA9</accession>
<dbReference type="Proteomes" id="UP000289738">
    <property type="component" value="Chromosome B06"/>
</dbReference>
<keyword evidence="3" id="KW-1185">Reference proteome</keyword>
<evidence type="ECO:0000313" key="2">
    <source>
        <dbReference type="EMBL" id="RYR01675.1"/>
    </source>
</evidence>
<name>A0A444YIA9_ARAHY</name>
<dbReference type="AlphaFoldDB" id="A0A444YIA9"/>